<evidence type="ECO:0000256" key="5">
    <source>
        <dbReference type="ARBA" id="ARBA00023136"/>
    </source>
</evidence>
<proteinExistence type="inferred from homology"/>
<evidence type="ECO:0000256" key="2">
    <source>
        <dbReference type="ARBA" id="ARBA00010970"/>
    </source>
</evidence>
<keyword evidence="3 7" id="KW-0812">Transmembrane</keyword>
<feature type="region of interest" description="Disordered" evidence="6">
    <location>
        <begin position="28"/>
        <end position="50"/>
    </location>
</feature>
<evidence type="ECO:0000256" key="4">
    <source>
        <dbReference type="ARBA" id="ARBA00022989"/>
    </source>
</evidence>
<accession>A0AAN9BHD9</accession>
<feature type="transmembrane region" description="Helical" evidence="7">
    <location>
        <begin position="325"/>
        <end position="351"/>
    </location>
</feature>
<dbReference type="GO" id="GO:0016236">
    <property type="term" value="P:macroautophagy"/>
    <property type="evidence" value="ECO:0007669"/>
    <property type="project" value="TreeGrafter"/>
</dbReference>
<dbReference type="Pfam" id="PF07264">
    <property type="entry name" value="EI24"/>
    <property type="match status" value="1"/>
</dbReference>
<organism evidence="8 9">
    <name type="scientific">Littorina saxatilis</name>
    <dbReference type="NCBI Taxonomy" id="31220"/>
    <lineage>
        <taxon>Eukaryota</taxon>
        <taxon>Metazoa</taxon>
        <taxon>Spiralia</taxon>
        <taxon>Lophotrochozoa</taxon>
        <taxon>Mollusca</taxon>
        <taxon>Gastropoda</taxon>
        <taxon>Caenogastropoda</taxon>
        <taxon>Littorinimorpha</taxon>
        <taxon>Littorinoidea</taxon>
        <taxon>Littorinidae</taxon>
        <taxon>Littorina</taxon>
    </lineage>
</organism>
<dbReference type="AlphaFoldDB" id="A0AAN9BHD9"/>
<dbReference type="PANTHER" id="PTHR21389:SF0">
    <property type="entry name" value="ETOPOSIDE-INDUCED PROTEIN 2.4 HOMOLOG"/>
    <property type="match status" value="1"/>
</dbReference>
<gene>
    <name evidence="8" type="ORF">V1264_016630</name>
</gene>
<feature type="transmembrane region" description="Helical" evidence="7">
    <location>
        <begin position="85"/>
        <end position="104"/>
    </location>
</feature>
<name>A0AAN9BHD9_9CAEN</name>
<evidence type="ECO:0000313" key="9">
    <source>
        <dbReference type="Proteomes" id="UP001374579"/>
    </source>
</evidence>
<comment type="similarity">
    <text evidence="2">Belongs to the EI24 family.</text>
</comment>
<evidence type="ECO:0000256" key="7">
    <source>
        <dbReference type="SAM" id="Phobius"/>
    </source>
</evidence>
<feature type="transmembrane region" description="Helical" evidence="7">
    <location>
        <begin position="197"/>
        <end position="219"/>
    </location>
</feature>
<sequence>MEAVQSFSYGFVKGFAENINFISTLIKEPENDPHGAPLQSERTPERTTELARRRVEKQRARGETPRVPKETVVGGNTRRAKLITIIAKNLLLSVTCILGVTHVIKPFMRRYMADFWDSTAERVIDSVLVSFWLGPMWLMIKLVNIFWMTDLANDAYKERRGRPAPSEVTMFFSDIVYTTILQLFFITQISLFSMLPVHIQGFNVFEVVLTTISYSLYSFEYKWMNMGYDVRKRLELVDKNVGYHMGFSFPLTLMVLCWDSFWVRFILYSIFFPFLIVCANDADEPQHRKGRTTHIFLLPERATHFCFWFIQKLVRTFGLKRAVNILIWLFVLVLVYYLGVIHFVLGLIPIAGMKHYVVLLKDSLVNVFVQIQETVLDWFGSS</sequence>
<evidence type="ECO:0000313" key="8">
    <source>
        <dbReference type="EMBL" id="KAK7105223.1"/>
    </source>
</evidence>
<dbReference type="PANTHER" id="PTHR21389">
    <property type="entry name" value="P53 INDUCED PROTEIN"/>
    <property type="match status" value="1"/>
</dbReference>
<evidence type="ECO:0000256" key="6">
    <source>
        <dbReference type="SAM" id="MobiDB-lite"/>
    </source>
</evidence>
<keyword evidence="9" id="KW-1185">Reference proteome</keyword>
<dbReference type="GO" id="GO:0005783">
    <property type="term" value="C:endoplasmic reticulum"/>
    <property type="evidence" value="ECO:0007669"/>
    <property type="project" value="TreeGrafter"/>
</dbReference>
<evidence type="ECO:0000256" key="3">
    <source>
        <dbReference type="ARBA" id="ARBA00022692"/>
    </source>
</evidence>
<protein>
    <submittedName>
        <fullName evidence="8">Uncharacterized protein</fullName>
    </submittedName>
</protein>
<keyword evidence="4 7" id="KW-1133">Transmembrane helix</keyword>
<comment type="caution">
    <text evidence="8">The sequence shown here is derived from an EMBL/GenBank/DDBJ whole genome shotgun (WGS) entry which is preliminary data.</text>
</comment>
<dbReference type="Proteomes" id="UP001374579">
    <property type="component" value="Unassembled WGS sequence"/>
</dbReference>
<dbReference type="GO" id="GO:0016020">
    <property type="term" value="C:membrane"/>
    <property type="evidence" value="ECO:0007669"/>
    <property type="project" value="UniProtKB-SubCell"/>
</dbReference>
<feature type="transmembrane region" description="Helical" evidence="7">
    <location>
        <begin position="124"/>
        <end position="147"/>
    </location>
</feature>
<keyword evidence="5 7" id="KW-0472">Membrane</keyword>
<comment type="subcellular location">
    <subcellularLocation>
        <location evidence="1">Membrane</location>
        <topology evidence="1">Multi-pass membrane protein</topology>
    </subcellularLocation>
</comment>
<feature type="transmembrane region" description="Helical" evidence="7">
    <location>
        <begin position="168"/>
        <end position="191"/>
    </location>
</feature>
<evidence type="ECO:0000256" key="1">
    <source>
        <dbReference type="ARBA" id="ARBA00004141"/>
    </source>
</evidence>
<feature type="transmembrane region" description="Helical" evidence="7">
    <location>
        <begin position="240"/>
        <end position="256"/>
    </location>
</feature>
<dbReference type="InterPro" id="IPR059112">
    <property type="entry name" value="CysZ/EI24"/>
</dbReference>
<reference evidence="8 9" key="1">
    <citation type="submission" date="2024-02" db="EMBL/GenBank/DDBJ databases">
        <title>Chromosome-scale genome assembly of the rough periwinkle Littorina saxatilis.</title>
        <authorList>
            <person name="De Jode A."/>
            <person name="Faria R."/>
            <person name="Formenti G."/>
            <person name="Sims Y."/>
            <person name="Smith T.P."/>
            <person name="Tracey A."/>
            <person name="Wood J.M.D."/>
            <person name="Zagrodzka Z.B."/>
            <person name="Johannesson K."/>
            <person name="Butlin R.K."/>
            <person name="Leder E.H."/>
        </authorList>
    </citation>
    <scope>NUCLEOTIDE SEQUENCE [LARGE SCALE GENOMIC DNA]</scope>
    <source>
        <strain evidence="8">Snail1</strain>
        <tissue evidence="8">Muscle</tissue>
    </source>
</reference>
<dbReference type="EMBL" id="JBAMIC010000007">
    <property type="protein sequence ID" value="KAK7105223.1"/>
    <property type="molecule type" value="Genomic_DNA"/>
</dbReference>